<dbReference type="Proteomes" id="UP000297654">
    <property type="component" value="Unassembled WGS sequence"/>
</dbReference>
<comment type="caution">
    <text evidence="1">The sequence shown here is derived from an EMBL/GenBank/DDBJ whole genome shotgun (WGS) entry which is preliminary data.</text>
</comment>
<dbReference type="PANTHER" id="PTHR21525:SF9">
    <property type="entry name" value="CHANNEL_COLICIN DOMAIN-CONTAINING PROTEIN"/>
    <property type="match status" value="1"/>
</dbReference>
<dbReference type="STRING" id="1424661.SAMN05216281_102376"/>
<sequence>MTTFVLETLPDGAVLEGHGSALVKCADTLAESMTRAEGQWGGMSAAYHAPESATVYSALATPRSIVDEIGQTTRSAQTALDNYSATLSTLKAQRSNLLLEITAFGNLDAEVTVDFGQIRSTLRADVARFNANAIAADEECASALGTLMRYQPLWGTSVFGAANSLPGGAVQGLAAELMARYRTLSVPTPGAVLPLVLRIDAIVPDEIIKGVGYTRLPSGLLVKVGTLTSPLPTTIPLSEGWQSKPVLTGAPNASTPPTWARTGGKVLGVAGVGLTVWGQYSDQYNSDLEAHPEWDDGDRVASATQNAVIVGGASAAGGAGGAWGGALAGAAIGSIFPGPGTLIGGIVGGVIGGVAGGWGGAEIGKGIRDTWNGLFG</sequence>
<dbReference type="EMBL" id="SOFF01000030">
    <property type="protein sequence ID" value="TFB89359.1"/>
    <property type="molecule type" value="Genomic_DNA"/>
</dbReference>
<evidence type="ECO:0000313" key="1">
    <source>
        <dbReference type="EMBL" id="TFB89359.1"/>
    </source>
</evidence>
<reference evidence="1 2" key="1">
    <citation type="submission" date="2019-03" db="EMBL/GenBank/DDBJ databases">
        <title>Genomics of glacier-inhabiting Cryobacterium strains.</title>
        <authorList>
            <person name="Liu Q."/>
            <person name="Xin Y.-H."/>
        </authorList>
    </citation>
    <scope>NUCLEOTIDE SEQUENCE [LARGE SCALE GENOMIC DNA]</scope>
    <source>
        <strain evidence="1 2">Hh15</strain>
    </source>
</reference>
<accession>A0A1H8CFV8</accession>
<evidence type="ECO:0008006" key="3">
    <source>
        <dbReference type="Google" id="ProtNLM"/>
    </source>
</evidence>
<gene>
    <name evidence="1" type="ORF">E3O10_10905</name>
</gene>
<dbReference type="AlphaFoldDB" id="A0A1H8CFV8"/>
<organism evidence="1 2">
    <name type="scientific">Cryobacterium luteum</name>
    <dbReference type="NCBI Taxonomy" id="1424661"/>
    <lineage>
        <taxon>Bacteria</taxon>
        <taxon>Bacillati</taxon>
        <taxon>Actinomycetota</taxon>
        <taxon>Actinomycetes</taxon>
        <taxon>Micrococcales</taxon>
        <taxon>Microbacteriaceae</taxon>
        <taxon>Cryobacterium</taxon>
    </lineage>
</organism>
<evidence type="ECO:0000313" key="2">
    <source>
        <dbReference type="Proteomes" id="UP000297654"/>
    </source>
</evidence>
<protein>
    <recommendedName>
        <fullName evidence="3">WXG100 family type VII secretion target</fullName>
    </recommendedName>
</protein>
<name>A0A1H8CFV8_9MICO</name>
<dbReference type="RefSeq" id="WP_092107492.1">
    <property type="nucleotide sequence ID" value="NZ_FOCN01000002.1"/>
</dbReference>
<dbReference type="OrthoDB" id="5050557at2"/>
<keyword evidence="2" id="KW-1185">Reference proteome</keyword>
<proteinExistence type="predicted"/>
<dbReference type="PANTHER" id="PTHR21525">
    <property type="entry name" value="MOTILE SPERM PROTEIN"/>
    <property type="match status" value="1"/>
</dbReference>